<keyword evidence="2" id="KW-1185">Reference proteome</keyword>
<dbReference type="OrthoDB" id="231034at2157"/>
<reference evidence="2" key="1">
    <citation type="submission" date="2016-10" db="EMBL/GenBank/DDBJ databases">
        <authorList>
            <person name="Varghese N."/>
            <person name="Submissions S."/>
        </authorList>
    </citation>
    <scope>NUCLEOTIDE SEQUENCE [LARGE SCALE GENOMIC DNA]</scope>
    <source>
        <strain evidence="2">IBRC-M 10760</strain>
    </source>
</reference>
<organism evidence="1 2">
    <name type="scientific">Halorientalis regularis</name>
    <dbReference type="NCBI Taxonomy" id="660518"/>
    <lineage>
        <taxon>Archaea</taxon>
        <taxon>Methanobacteriati</taxon>
        <taxon>Methanobacteriota</taxon>
        <taxon>Stenosarchaea group</taxon>
        <taxon>Halobacteria</taxon>
        <taxon>Halobacteriales</taxon>
        <taxon>Haloarculaceae</taxon>
        <taxon>Halorientalis</taxon>
    </lineage>
</organism>
<evidence type="ECO:0000313" key="2">
    <source>
        <dbReference type="Proteomes" id="UP000199076"/>
    </source>
</evidence>
<evidence type="ECO:0000313" key="1">
    <source>
        <dbReference type="EMBL" id="SDG06550.1"/>
    </source>
</evidence>
<dbReference type="STRING" id="660518.SAMN05216218_11481"/>
<dbReference type="EMBL" id="FNBK01000014">
    <property type="protein sequence ID" value="SDG06550.1"/>
    <property type="molecule type" value="Genomic_DNA"/>
</dbReference>
<name>A0A1G7R987_9EURY</name>
<dbReference type="RefSeq" id="WP_092694330.1">
    <property type="nucleotide sequence ID" value="NZ_FNBK01000014.1"/>
</dbReference>
<accession>A0A1G7R987</accession>
<gene>
    <name evidence="1" type="ORF">SAMN05216218_11481</name>
</gene>
<protein>
    <submittedName>
        <fullName evidence="1">Uncharacterized protein</fullName>
    </submittedName>
</protein>
<proteinExistence type="predicted"/>
<dbReference type="Proteomes" id="UP000199076">
    <property type="component" value="Unassembled WGS sequence"/>
</dbReference>
<sequence>MTPSPYRLLEFVVGTYDDLDRPLTPADAATRFGMPRERADECFDRLVECALLARIDDGYRPTITARELLELNIDDEFVVVDADLDECDPDQQ</sequence>
<dbReference type="AlphaFoldDB" id="A0A1G7R987"/>